<evidence type="ECO:0000313" key="3">
    <source>
        <dbReference type="Proteomes" id="UP000545761"/>
    </source>
</evidence>
<sequence>MATTSPGVARVPMGGGGREGTQEKWHVHEARLGEWRTYGPAAWTGTAETPAWAAGKALLLPGSGATSVVWFADVGTWPAHRGYAVDLMGEIGRSVRLPPAAHYRTIR</sequence>
<comment type="caution">
    <text evidence="2">The sequence shown here is derived from an EMBL/GenBank/DDBJ whole genome shotgun (WGS) entry which is preliminary data.</text>
</comment>
<evidence type="ECO:0000313" key="2">
    <source>
        <dbReference type="EMBL" id="MBA2950833.1"/>
    </source>
</evidence>
<gene>
    <name evidence="2" type="ORF">H1D24_34985</name>
</gene>
<dbReference type="EMBL" id="JACEHE010000034">
    <property type="protein sequence ID" value="MBA2950833.1"/>
    <property type="molecule type" value="Genomic_DNA"/>
</dbReference>
<name>A0A7W0DU82_9ACTN</name>
<evidence type="ECO:0000256" key="1">
    <source>
        <dbReference type="SAM" id="MobiDB-lite"/>
    </source>
</evidence>
<dbReference type="Proteomes" id="UP000545761">
    <property type="component" value="Unassembled WGS sequence"/>
</dbReference>
<reference evidence="2 3" key="1">
    <citation type="submission" date="2020-07" db="EMBL/GenBank/DDBJ databases">
        <title>Streptomyces isolated from Indian soil.</title>
        <authorList>
            <person name="Mandal S."/>
            <person name="Maiti P.K."/>
        </authorList>
    </citation>
    <scope>NUCLEOTIDE SEQUENCE [LARGE SCALE GENOMIC DNA]</scope>
    <source>
        <strain evidence="2 3">PSKA28</strain>
    </source>
</reference>
<protein>
    <submittedName>
        <fullName evidence="2">Uncharacterized protein</fullName>
    </submittedName>
</protein>
<organism evidence="2 3">
    <name type="scientific">Streptomyces himalayensis subsp. himalayensis</name>
    <dbReference type="NCBI Taxonomy" id="2756131"/>
    <lineage>
        <taxon>Bacteria</taxon>
        <taxon>Bacillati</taxon>
        <taxon>Actinomycetota</taxon>
        <taxon>Actinomycetes</taxon>
        <taxon>Kitasatosporales</taxon>
        <taxon>Streptomycetaceae</taxon>
        <taxon>Streptomyces</taxon>
        <taxon>Streptomyces himalayensis</taxon>
    </lineage>
</organism>
<feature type="region of interest" description="Disordered" evidence="1">
    <location>
        <begin position="1"/>
        <end position="22"/>
    </location>
</feature>
<accession>A0A7W0DU82</accession>
<dbReference type="AlphaFoldDB" id="A0A7W0DU82"/>
<proteinExistence type="predicted"/>
<dbReference type="RefSeq" id="WP_181661761.1">
    <property type="nucleotide sequence ID" value="NZ_JACEHE010000034.1"/>
</dbReference>